<comment type="caution">
    <text evidence="2">The sequence shown here is derived from an EMBL/GenBank/DDBJ whole genome shotgun (WGS) entry which is preliminary data.</text>
</comment>
<protein>
    <submittedName>
        <fullName evidence="2">Uncharacterized protein</fullName>
    </submittedName>
</protein>
<organism evidence="2 3">
    <name type="scientific">Portunus trituberculatus</name>
    <name type="common">Swimming crab</name>
    <name type="synonym">Neptunus trituberculatus</name>
    <dbReference type="NCBI Taxonomy" id="210409"/>
    <lineage>
        <taxon>Eukaryota</taxon>
        <taxon>Metazoa</taxon>
        <taxon>Ecdysozoa</taxon>
        <taxon>Arthropoda</taxon>
        <taxon>Crustacea</taxon>
        <taxon>Multicrustacea</taxon>
        <taxon>Malacostraca</taxon>
        <taxon>Eumalacostraca</taxon>
        <taxon>Eucarida</taxon>
        <taxon>Decapoda</taxon>
        <taxon>Pleocyemata</taxon>
        <taxon>Brachyura</taxon>
        <taxon>Eubrachyura</taxon>
        <taxon>Portunoidea</taxon>
        <taxon>Portunidae</taxon>
        <taxon>Portuninae</taxon>
        <taxon>Portunus</taxon>
    </lineage>
</organism>
<accession>A0A5B7FEN3</accession>
<dbReference type="Proteomes" id="UP000324222">
    <property type="component" value="Unassembled WGS sequence"/>
</dbReference>
<sequence>MPRAAQRGTALDNTTSLSRVYHLRYTPPAANNQHLAHTRRRKTHRDAPVTVRRLRPDAAPRSAAVRWGLVSTRGEGGNVCGTVGRWRWGGEKG</sequence>
<name>A0A5B7FEN3_PORTR</name>
<dbReference type="AlphaFoldDB" id="A0A5B7FEN3"/>
<gene>
    <name evidence="2" type="ORF">E2C01_037646</name>
</gene>
<evidence type="ECO:0000256" key="1">
    <source>
        <dbReference type="SAM" id="MobiDB-lite"/>
    </source>
</evidence>
<evidence type="ECO:0000313" key="3">
    <source>
        <dbReference type="Proteomes" id="UP000324222"/>
    </source>
</evidence>
<dbReference type="EMBL" id="VSRR010006073">
    <property type="protein sequence ID" value="MPC43987.1"/>
    <property type="molecule type" value="Genomic_DNA"/>
</dbReference>
<feature type="region of interest" description="Disordered" evidence="1">
    <location>
        <begin position="25"/>
        <end position="49"/>
    </location>
</feature>
<proteinExistence type="predicted"/>
<evidence type="ECO:0000313" key="2">
    <source>
        <dbReference type="EMBL" id="MPC43987.1"/>
    </source>
</evidence>
<reference evidence="2 3" key="1">
    <citation type="submission" date="2019-05" db="EMBL/GenBank/DDBJ databases">
        <title>Another draft genome of Portunus trituberculatus and its Hox gene families provides insights of decapod evolution.</title>
        <authorList>
            <person name="Jeong J.-H."/>
            <person name="Song I."/>
            <person name="Kim S."/>
            <person name="Choi T."/>
            <person name="Kim D."/>
            <person name="Ryu S."/>
            <person name="Kim W."/>
        </authorList>
    </citation>
    <scope>NUCLEOTIDE SEQUENCE [LARGE SCALE GENOMIC DNA]</scope>
    <source>
        <tissue evidence="2">Muscle</tissue>
    </source>
</reference>
<keyword evidence="3" id="KW-1185">Reference proteome</keyword>